<protein>
    <submittedName>
        <fullName evidence="1">Carbohydrate ABC transporter substrate-binding protein, CUT1 family</fullName>
    </submittedName>
</protein>
<evidence type="ECO:0000313" key="2">
    <source>
        <dbReference type="Proteomes" id="UP000184501"/>
    </source>
</evidence>
<proteinExistence type="predicted"/>
<dbReference type="OrthoDB" id="9795467at2"/>
<dbReference type="InterPro" id="IPR006059">
    <property type="entry name" value="SBP"/>
</dbReference>
<accession>A0A1M5ALD5</accession>
<dbReference type="AlphaFoldDB" id="A0A1M5ALD5"/>
<dbReference type="Proteomes" id="UP000184501">
    <property type="component" value="Unassembled WGS sequence"/>
</dbReference>
<keyword evidence="2" id="KW-1185">Reference proteome</keyword>
<dbReference type="EMBL" id="FQVN01000003">
    <property type="protein sequence ID" value="SHF30712.1"/>
    <property type="molecule type" value="Genomic_DNA"/>
</dbReference>
<sequence length="452" mass="48453">MRPRAALPPLLVVVLVLTGCGGLGAHRAEVRTGFADEPAGPLSTMGYSLPDEVARVRVDRFRQRYPAVDLRLNEGAFDEQQFLSALAGGNPPDLVYLDRADLPSYAARGALLPLDECFAVTGLDLAEFRPAAAAQVRYRGRPFGVPEFFVVRLVMVNRAVLAEAGIDLAGFDTADWGRLAGWARAMTRADGSRLLRLGVDPKIPDFFPLWVRAAGGELLAADGRTARLDSPEAVEALELARRIVDQAGGQGVVQAFRDGWDLFGARNPFAAGQLGASPMEDWYLNVLAQNSPTAPVAVLPFVDRDHRPLSWATGLAWAIPQGARNRAAACRMVREMTTPDAWVAAATAKRDARLARNLPYTGTYTAHVVADERVRAEVLRPTGIGWLDEGIAVIERAQGVAFALPASPAGAEVKRAWEDAATRALGGRASPADALREAQQRATAALARAGAR</sequence>
<evidence type="ECO:0000313" key="1">
    <source>
        <dbReference type="EMBL" id="SHF30712.1"/>
    </source>
</evidence>
<dbReference type="STRING" id="2017.SAMN05444320_103162"/>
<dbReference type="RefSeq" id="WP_073481343.1">
    <property type="nucleotide sequence ID" value="NZ_FQVN01000003.1"/>
</dbReference>
<dbReference type="PROSITE" id="PS51257">
    <property type="entry name" value="PROKAR_LIPOPROTEIN"/>
    <property type="match status" value="1"/>
</dbReference>
<dbReference type="InterPro" id="IPR050490">
    <property type="entry name" value="Bact_solute-bd_prot1"/>
</dbReference>
<gene>
    <name evidence="1" type="ORF">SAMN05444320_103162</name>
</gene>
<dbReference type="Gene3D" id="3.40.190.10">
    <property type="entry name" value="Periplasmic binding protein-like II"/>
    <property type="match status" value="1"/>
</dbReference>
<dbReference type="Pfam" id="PF01547">
    <property type="entry name" value="SBP_bac_1"/>
    <property type="match status" value="1"/>
</dbReference>
<name>A0A1M5ALD5_STRHI</name>
<organism evidence="1 2">
    <name type="scientific">Streptoalloteichus hindustanus</name>
    <dbReference type="NCBI Taxonomy" id="2017"/>
    <lineage>
        <taxon>Bacteria</taxon>
        <taxon>Bacillati</taxon>
        <taxon>Actinomycetota</taxon>
        <taxon>Actinomycetes</taxon>
        <taxon>Pseudonocardiales</taxon>
        <taxon>Pseudonocardiaceae</taxon>
        <taxon>Streptoalloteichus</taxon>
    </lineage>
</organism>
<dbReference type="SUPFAM" id="SSF53850">
    <property type="entry name" value="Periplasmic binding protein-like II"/>
    <property type="match status" value="1"/>
</dbReference>
<dbReference type="PANTHER" id="PTHR43649">
    <property type="entry name" value="ARABINOSE-BINDING PROTEIN-RELATED"/>
    <property type="match status" value="1"/>
</dbReference>
<dbReference type="PANTHER" id="PTHR43649:SF30">
    <property type="entry name" value="ABC TRANSPORTER SUBSTRATE-BINDING PROTEIN"/>
    <property type="match status" value="1"/>
</dbReference>
<reference evidence="1 2" key="1">
    <citation type="submission" date="2016-11" db="EMBL/GenBank/DDBJ databases">
        <authorList>
            <person name="Jaros S."/>
            <person name="Januszkiewicz K."/>
            <person name="Wedrychowicz H."/>
        </authorList>
    </citation>
    <scope>NUCLEOTIDE SEQUENCE [LARGE SCALE GENOMIC DNA]</scope>
    <source>
        <strain evidence="1 2">DSM 44523</strain>
    </source>
</reference>